<comment type="caution">
    <text evidence="1">The sequence shown here is derived from an EMBL/GenBank/DDBJ whole genome shotgun (WGS) entry which is preliminary data.</text>
</comment>
<sequence>MIIFQSFRKRNIGFYSWMTRCKRSLCRVCNWGVYTRVLDDVLKHVIMFTFLIMTMMMQKISTGNPCVVDSHMIRDVDLSWSTEENPSCFFHALGLQPLPLPALNSDPKASWEAINSASSVTQTLSGEVADGQLNPLVTLLTNGPLGGLHEKVVDSVLLQRECVKCVDADDSAEFGDTPQLSEQVTELLPTQI</sequence>
<dbReference type="STRING" id="3750.A0A498IQV0"/>
<gene>
    <name evidence="1" type="ORF">DVH24_032888</name>
</gene>
<protein>
    <submittedName>
        <fullName evidence="1">Uncharacterized protein</fullName>
    </submittedName>
</protein>
<dbReference type="AlphaFoldDB" id="A0A498IQV0"/>
<evidence type="ECO:0000313" key="1">
    <source>
        <dbReference type="EMBL" id="RXH84604.1"/>
    </source>
</evidence>
<organism evidence="1 2">
    <name type="scientific">Malus domestica</name>
    <name type="common">Apple</name>
    <name type="synonym">Pyrus malus</name>
    <dbReference type="NCBI Taxonomy" id="3750"/>
    <lineage>
        <taxon>Eukaryota</taxon>
        <taxon>Viridiplantae</taxon>
        <taxon>Streptophyta</taxon>
        <taxon>Embryophyta</taxon>
        <taxon>Tracheophyta</taxon>
        <taxon>Spermatophyta</taxon>
        <taxon>Magnoliopsida</taxon>
        <taxon>eudicotyledons</taxon>
        <taxon>Gunneridae</taxon>
        <taxon>Pentapetalae</taxon>
        <taxon>rosids</taxon>
        <taxon>fabids</taxon>
        <taxon>Rosales</taxon>
        <taxon>Rosaceae</taxon>
        <taxon>Amygdaloideae</taxon>
        <taxon>Maleae</taxon>
        <taxon>Malus</taxon>
    </lineage>
</organism>
<reference evidence="1 2" key="1">
    <citation type="submission" date="2018-10" db="EMBL/GenBank/DDBJ databases">
        <title>A high-quality apple genome assembly.</title>
        <authorList>
            <person name="Hu J."/>
        </authorList>
    </citation>
    <scope>NUCLEOTIDE SEQUENCE [LARGE SCALE GENOMIC DNA]</scope>
    <source>
        <strain evidence="2">cv. HFTH1</strain>
        <tissue evidence="1">Young leaf</tissue>
    </source>
</reference>
<accession>A0A498IQV0</accession>
<name>A0A498IQV0_MALDO</name>
<dbReference type="EMBL" id="RDQH01000337">
    <property type="protein sequence ID" value="RXH84604.1"/>
    <property type="molecule type" value="Genomic_DNA"/>
</dbReference>
<keyword evidence="2" id="KW-1185">Reference proteome</keyword>
<dbReference type="Proteomes" id="UP000290289">
    <property type="component" value="Chromosome 11"/>
</dbReference>
<proteinExistence type="predicted"/>
<evidence type="ECO:0000313" key="2">
    <source>
        <dbReference type="Proteomes" id="UP000290289"/>
    </source>
</evidence>